<evidence type="ECO:0000313" key="4">
    <source>
        <dbReference type="EMBL" id="QJI01410.1"/>
    </source>
</evidence>
<proteinExistence type="predicted"/>
<sequence>MPEKIILEDGSEREVPTADEIAELTKKAEEHVTLAQKITELEAEKAKMDDDPVNKNWQALREKATRLEQSLKDAGKIVGEDGTVTEKPSTMTMEEIEAKTKEVAMGTIIEQQKNSLFKKYSNDEEKKKVVEHYFGKLTTGETLDFDNINKFFSEAEKLANPDSQANTTFNPGGAPPRNGVGDGKDKSGFGDTDAGKTLANEIFGDNSFAKQ</sequence>
<feature type="region of interest" description="Disordered" evidence="2">
    <location>
        <begin position="157"/>
        <end position="211"/>
    </location>
</feature>
<feature type="coiled-coil region" evidence="1">
    <location>
        <begin position="24"/>
        <end position="51"/>
    </location>
</feature>
<feature type="compositionally biased region" description="Polar residues" evidence="2">
    <location>
        <begin position="161"/>
        <end position="170"/>
    </location>
</feature>
<protein>
    <submittedName>
        <fullName evidence="3">Uncharacterized protein</fullName>
    </submittedName>
</protein>
<dbReference type="EMBL" id="MT144318">
    <property type="protein sequence ID" value="QJA52167.1"/>
    <property type="molecule type" value="Genomic_DNA"/>
</dbReference>
<reference evidence="3" key="1">
    <citation type="submission" date="2020-03" db="EMBL/GenBank/DDBJ databases">
        <title>The deep terrestrial virosphere.</title>
        <authorList>
            <person name="Holmfeldt K."/>
            <person name="Nilsson E."/>
            <person name="Simone D."/>
            <person name="Lopez-Fernandez M."/>
            <person name="Wu X."/>
            <person name="de Brujin I."/>
            <person name="Lundin D."/>
            <person name="Andersson A."/>
            <person name="Bertilsson S."/>
            <person name="Dopson M."/>
        </authorList>
    </citation>
    <scope>NUCLEOTIDE SEQUENCE</scope>
    <source>
        <strain evidence="3">TM448A02511</strain>
        <strain evidence="4">TM448B02531</strain>
    </source>
</reference>
<evidence type="ECO:0000256" key="1">
    <source>
        <dbReference type="SAM" id="Coils"/>
    </source>
</evidence>
<evidence type="ECO:0000256" key="2">
    <source>
        <dbReference type="SAM" id="MobiDB-lite"/>
    </source>
</evidence>
<dbReference type="EMBL" id="MT144921">
    <property type="protein sequence ID" value="QJI01410.1"/>
    <property type="molecule type" value="Genomic_DNA"/>
</dbReference>
<name>A0A6H1ZXX2_9ZZZZ</name>
<dbReference type="AlphaFoldDB" id="A0A6H1ZXX2"/>
<accession>A0A6H1ZXX2</accession>
<keyword evidence="1" id="KW-0175">Coiled coil</keyword>
<organism evidence="3">
    <name type="scientific">viral metagenome</name>
    <dbReference type="NCBI Taxonomy" id="1070528"/>
    <lineage>
        <taxon>unclassified sequences</taxon>
        <taxon>metagenomes</taxon>
        <taxon>organismal metagenomes</taxon>
    </lineage>
</organism>
<gene>
    <name evidence="3" type="ORF">TM448A02511_0009</name>
    <name evidence="4" type="ORF">TM448B02531_0008</name>
</gene>
<evidence type="ECO:0000313" key="3">
    <source>
        <dbReference type="EMBL" id="QJA52167.1"/>
    </source>
</evidence>